<dbReference type="InterPro" id="IPR011009">
    <property type="entry name" value="Kinase-like_dom_sf"/>
</dbReference>
<name>A0AAN7IHW2_QUERU</name>
<reference evidence="2 3" key="1">
    <citation type="journal article" date="2023" name="G3 (Bethesda)">
        <title>A haplotype-resolved chromosome-scale genome for Quercus rubra L. provides insights into the genetics of adaptive traits for red oak species.</title>
        <authorList>
            <person name="Kapoor B."/>
            <person name="Jenkins J."/>
            <person name="Schmutz J."/>
            <person name="Zhebentyayeva T."/>
            <person name="Kuelheim C."/>
            <person name="Coggeshall M."/>
            <person name="Heim C."/>
            <person name="Lasky J.R."/>
            <person name="Leites L."/>
            <person name="Islam-Faridi N."/>
            <person name="Romero-Severson J."/>
            <person name="DeLeo V.L."/>
            <person name="Lucas S.M."/>
            <person name="Lazic D."/>
            <person name="Gailing O."/>
            <person name="Carlson J."/>
            <person name="Staton M."/>
        </authorList>
    </citation>
    <scope>NUCLEOTIDE SEQUENCE [LARGE SCALE GENOMIC DNA]</scope>
    <source>
        <tissue evidence="2">Dormant leaf buds and twig bark tissues</tissue>
    </source>
</reference>
<dbReference type="SUPFAM" id="SSF56112">
    <property type="entry name" value="Protein kinase-like (PK-like)"/>
    <property type="match status" value="1"/>
</dbReference>
<dbReference type="PANTHER" id="PTHR27003">
    <property type="entry name" value="OS07G0166700 PROTEIN"/>
    <property type="match status" value="1"/>
</dbReference>
<sequence length="125" mass="14294">MLSKVRHHHLVSLIGYCEDSYEMILVYDYMSHGTLCEHLYNTQKPPLPWKQRLEICIGAACGLHHLDIGAKHAIIHRDVKTTNILLDEKWVAKVSDFDLSKIGHTLDKTHVTTVVRGSYGYLDPE</sequence>
<dbReference type="PANTHER" id="PTHR27003:SF460">
    <property type="entry name" value="RECEPTOR-LIKE PROTEIN KINASE FERONIA"/>
    <property type="match status" value="1"/>
</dbReference>
<dbReference type="InterPro" id="IPR045272">
    <property type="entry name" value="ANXUR1/2-like"/>
</dbReference>
<gene>
    <name evidence="2" type="ORF">RGQ29_025359</name>
</gene>
<comment type="caution">
    <text evidence="2">The sequence shown here is derived from an EMBL/GenBank/DDBJ whole genome shotgun (WGS) entry which is preliminary data.</text>
</comment>
<dbReference type="Pfam" id="PF07714">
    <property type="entry name" value="PK_Tyr_Ser-Thr"/>
    <property type="match status" value="1"/>
</dbReference>
<dbReference type="Proteomes" id="UP001324115">
    <property type="component" value="Unassembled WGS sequence"/>
</dbReference>
<dbReference type="PROSITE" id="PS00108">
    <property type="entry name" value="PROTEIN_KINASE_ST"/>
    <property type="match status" value="1"/>
</dbReference>
<evidence type="ECO:0000259" key="1">
    <source>
        <dbReference type="PROSITE" id="PS50011"/>
    </source>
</evidence>
<dbReference type="AlphaFoldDB" id="A0AAN7IHW2"/>
<dbReference type="SMART" id="SM00219">
    <property type="entry name" value="TyrKc"/>
    <property type="match status" value="1"/>
</dbReference>
<keyword evidence="3" id="KW-1185">Reference proteome</keyword>
<proteinExistence type="predicted"/>
<protein>
    <recommendedName>
        <fullName evidence="1">Protein kinase domain-containing protein</fullName>
    </recommendedName>
</protein>
<dbReference type="InterPro" id="IPR000719">
    <property type="entry name" value="Prot_kinase_dom"/>
</dbReference>
<dbReference type="GO" id="GO:0004714">
    <property type="term" value="F:transmembrane receptor protein tyrosine kinase activity"/>
    <property type="evidence" value="ECO:0007669"/>
    <property type="project" value="InterPro"/>
</dbReference>
<evidence type="ECO:0000313" key="2">
    <source>
        <dbReference type="EMBL" id="KAK4582158.1"/>
    </source>
</evidence>
<dbReference type="GO" id="GO:0009506">
    <property type="term" value="C:plasmodesma"/>
    <property type="evidence" value="ECO:0007669"/>
    <property type="project" value="TreeGrafter"/>
</dbReference>
<dbReference type="PROSITE" id="PS50011">
    <property type="entry name" value="PROTEIN_KINASE_DOM"/>
    <property type="match status" value="1"/>
</dbReference>
<evidence type="ECO:0000313" key="3">
    <source>
        <dbReference type="Proteomes" id="UP001324115"/>
    </source>
</evidence>
<dbReference type="Gene3D" id="1.10.510.10">
    <property type="entry name" value="Transferase(Phosphotransferase) domain 1"/>
    <property type="match status" value="1"/>
</dbReference>
<dbReference type="InterPro" id="IPR008271">
    <property type="entry name" value="Ser/Thr_kinase_AS"/>
</dbReference>
<dbReference type="InterPro" id="IPR020635">
    <property type="entry name" value="Tyr_kinase_cat_dom"/>
</dbReference>
<dbReference type="EMBL" id="JAXUIC010000007">
    <property type="protein sequence ID" value="KAK4582158.1"/>
    <property type="molecule type" value="Genomic_DNA"/>
</dbReference>
<dbReference type="GO" id="GO:0005886">
    <property type="term" value="C:plasma membrane"/>
    <property type="evidence" value="ECO:0007669"/>
    <property type="project" value="TreeGrafter"/>
</dbReference>
<feature type="domain" description="Protein kinase" evidence="1">
    <location>
        <begin position="1"/>
        <end position="125"/>
    </location>
</feature>
<accession>A0AAN7IHW2</accession>
<dbReference type="GO" id="GO:0005524">
    <property type="term" value="F:ATP binding"/>
    <property type="evidence" value="ECO:0007669"/>
    <property type="project" value="InterPro"/>
</dbReference>
<dbReference type="Gene3D" id="3.30.200.20">
    <property type="entry name" value="Phosphorylase Kinase, domain 1"/>
    <property type="match status" value="1"/>
</dbReference>
<organism evidence="2 3">
    <name type="scientific">Quercus rubra</name>
    <name type="common">Northern red oak</name>
    <name type="synonym">Quercus borealis</name>
    <dbReference type="NCBI Taxonomy" id="3512"/>
    <lineage>
        <taxon>Eukaryota</taxon>
        <taxon>Viridiplantae</taxon>
        <taxon>Streptophyta</taxon>
        <taxon>Embryophyta</taxon>
        <taxon>Tracheophyta</taxon>
        <taxon>Spermatophyta</taxon>
        <taxon>Magnoliopsida</taxon>
        <taxon>eudicotyledons</taxon>
        <taxon>Gunneridae</taxon>
        <taxon>Pentapetalae</taxon>
        <taxon>rosids</taxon>
        <taxon>fabids</taxon>
        <taxon>Fagales</taxon>
        <taxon>Fagaceae</taxon>
        <taxon>Quercus</taxon>
    </lineage>
</organism>
<dbReference type="InterPro" id="IPR001245">
    <property type="entry name" value="Ser-Thr/Tyr_kinase_cat_dom"/>
</dbReference>